<dbReference type="InterPro" id="IPR007742">
    <property type="entry name" value="NosD_dom"/>
</dbReference>
<dbReference type="InterPro" id="IPR006626">
    <property type="entry name" value="PbH1"/>
</dbReference>
<protein>
    <recommendedName>
        <fullName evidence="2">Periplasmic copper-binding protein NosD beta helix domain-containing protein</fullName>
    </recommendedName>
</protein>
<dbReference type="SMART" id="SM00710">
    <property type="entry name" value="PbH1"/>
    <property type="match status" value="8"/>
</dbReference>
<dbReference type="InterPro" id="IPR022441">
    <property type="entry name" value="Para_beta_helix_rpt-2"/>
</dbReference>
<organism evidence="3">
    <name type="scientific">marine sediment metagenome</name>
    <dbReference type="NCBI Taxonomy" id="412755"/>
    <lineage>
        <taxon>unclassified sequences</taxon>
        <taxon>metagenomes</taxon>
        <taxon>ecological metagenomes</taxon>
    </lineage>
</organism>
<dbReference type="NCBIfam" id="TIGR03804">
    <property type="entry name" value="para_beta_helix"/>
    <property type="match status" value="1"/>
</dbReference>
<dbReference type="InterPro" id="IPR012334">
    <property type="entry name" value="Pectin_lyas_fold"/>
</dbReference>
<keyword evidence="1" id="KW-0472">Membrane</keyword>
<keyword evidence="1" id="KW-0812">Transmembrane</keyword>
<evidence type="ECO:0000313" key="3">
    <source>
        <dbReference type="EMBL" id="KKN53376.1"/>
    </source>
</evidence>
<dbReference type="Gene3D" id="2.160.20.10">
    <property type="entry name" value="Single-stranded right-handed beta-helix, Pectin lyase-like"/>
    <property type="match status" value="2"/>
</dbReference>
<evidence type="ECO:0000256" key="1">
    <source>
        <dbReference type="SAM" id="Phobius"/>
    </source>
</evidence>
<dbReference type="AlphaFoldDB" id="A0A0F9TW52"/>
<sequence>MKYKKLLYIVSLLLFFNLGSFSLFTDWFSENLIQNQNESVIKKRNLKTSGSWILTNPIRIDDSDPSKNWSKTANDNDWCSGSGTWSDPYVIKNIWMNISQTCIEVKNSNVHFRIWNSSLLTSIFNGIVLLNVNNSNIYNNKISAGQSFGEGISLIYSNNNSIGNNFIWDSNIGIRIINGSRNWMTSNIIKNSFYHGITFEDNGNSQDSFIYNNTLINNHPGVFLRGKYHTLLNNSFTGAGIIFGYDFDEIISYNIDTSNKIDNKPIYYYSNKTYLNPEDFVNGGQILLANVNNSRIENLRISNAGLGIQLGYCFNLRINNVSLTNQIYGMGLSDSYNNTFSKISVLNNGIGIWLLGDCENNNFINNEFTNNSHAGVKSGFSDDNLFLNNLFKDNDYGLYFYNGDRNIVYRNVFINNTVNAFNELEGILNFWDNGILGNYWDDYNGTDLNLDGIGDTPYNISGATGNQDNFPLINFPHPEISIIKPSENNIFGVTPPEYEISFFGFNIDTMWYTIDSGLTIVIFSINGSIDSVLWDALPDGIVTLTFFANDTAGNVNFTSVNIIKDTLPPEIQILSPNLNDIFGINPPTFELSINESNLVSTWYTIDGGITNYTFSGLTGMVNQIAWNNKGSGLITISFYANDSLGHIGFKDVQISKDIVNPVTFIYIPLEDGIFGTTPPNFNISITGVNLVSTWYTIDGGLTNITFSGLIGSIDQDEWYVALEGQITITFYAQDRAGNIGTETVMVIKRIPPSPSIPGYNIYLLFGIVFIGLIFSLQKKHKPIIS</sequence>
<feature type="transmembrane region" description="Helical" evidence="1">
    <location>
        <begin position="759"/>
        <end position="776"/>
    </location>
</feature>
<name>A0A0F9TW52_9ZZZZ</name>
<evidence type="ECO:0000259" key="2">
    <source>
        <dbReference type="Pfam" id="PF05048"/>
    </source>
</evidence>
<comment type="caution">
    <text evidence="3">The sequence shown here is derived from an EMBL/GenBank/DDBJ whole genome shotgun (WGS) entry which is preliminary data.</text>
</comment>
<accession>A0A0F9TW52</accession>
<dbReference type="EMBL" id="LAZR01000974">
    <property type="protein sequence ID" value="KKN53376.1"/>
    <property type="molecule type" value="Genomic_DNA"/>
</dbReference>
<dbReference type="Pfam" id="PF05048">
    <property type="entry name" value="NosD"/>
    <property type="match status" value="2"/>
</dbReference>
<dbReference type="SUPFAM" id="SSF51126">
    <property type="entry name" value="Pectin lyase-like"/>
    <property type="match status" value="2"/>
</dbReference>
<feature type="domain" description="Periplasmic copper-binding protein NosD beta helix" evidence="2">
    <location>
        <begin position="90"/>
        <end position="222"/>
    </location>
</feature>
<feature type="domain" description="Periplasmic copper-binding protein NosD beta helix" evidence="2">
    <location>
        <begin position="234"/>
        <end position="445"/>
    </location>
</feature>
<gene>
    <name evidence="3" type="ORF">LCGC14_0602800</name>
</gene>
<reference evidence="3" key="1">
    <citation type="journal article" date="2015" name="Nature">
        <title>Complex archaea that bridge the gap between prokaryotes and eukaryotes.</title>
        <authorList>
            <person name="Spang A."/>
            <person name="Saw J.H."/>
            <person name="Jorgensen S.L."/>
            <person name="Zaremba-Niedzwiedzka K."/>
            <person name="Martijn J."/>
            <person name="Lind A.E."/>
            <person name="van Eijk R."/>
            <person name="Schleper C."/>
            <person name="Guy L."/>
            <person name="Ettema T.J."/>
        </authorList>
    </citation>
    <scope>NUCLEOTIDE SEQUENCE</scope>
</reference>
<keyword evidence="1" id="KW-1133">Transmembrane helix</keyword>
<proteinExistence type="predicted"/>
<dbReference type="InterPro" id="IPR011050">
    <property type="entry name" value="Pectin_lyase_fold/virulence"/>
</dbReference>